<evidence type="ECO:0000256" key="1">
    <source>
        <dbReference type="SAM" id="MobiDB-lite"/>
    </source>
</evidence>
<protein>
    <submittedName>
        <fullName evidence="3">Uncharacterized protein</fullName>
    </submittedName>
</protein>
<dbReference type="EMBL" id="CAJNOR010000499">
    <property type="protein sequence ID" value="CAF0931843.1"/>
    <property type="molecule type" value="Genomic_DNA"/>
</dbReference>
<gene>
    <name evidence="3" type="ORF">EDS130_LOCUS42455</name>
    <name evidence="2" type="ORF">XAT740_LOCUS9624</name>
</gene>
<evidence type="ECO:0000313" key="3">
    <source>
        <dbReference type="EMBL" id="CAF1498113.1"/>
    </source>
</evidence>
<dbReference type="EMBL" id="CAJNOJ010000620">
    <property type="protein sequence ID" value="CAF1498113.1"/>
    <property type="molecule type" value="Genomic_DNA"/>
</dbReference>
<evidence type="ECO:0000313" key="2">
    <source>
        <dbReference type="EMBL" id="CAF0931843.1"/>
    </source>
</evidence>
<reference evidence="3" key="1">
    <citation type="submission" date="2021-02" db="EMBL/GenBank/DDBJ databases">
        <authorList>
            <person name="Nowell W R."/>
        </authorList>
    </citation>
    <scope>NUCLEOTIDE SEQUENCE</scope>
</reference>
<name>A0A815T496_ADIRI</name>
<dbReference type="Proteomes" id="UP000663828">
    <property type="component" value="Unassembled WGS sequence"/>
</dbReference>
<dbReference type="AlphaFoldDB" id="A0A815T496"/>
<feature type="region of interest" description="Disordered" evidence="1">
    <location>
        <begin position="38"/>
        <end position="81"/>
    </location>
</feature>
<organism evidence="3 5">
    <name type="scientific">Adineta ricciae</name>
    <name type="common">Rotifer</name>
    <dbReference type="NCBI Taxonomy" id="249248"/>
    <lineage>
        <taxon>Eukaryota</taxon>
        <taxon>Metazoa</taxon>
        <taxon>Spiralia</taxon>
        <taxon>Gnathifera</taxon>
        <taxon>Rotifera</taxon>
        <taxon>Eurotatoria</taxon>
        <taxon>Bdelloidea</taxon>
        <taxon>Adinetida</taxon>
        <taxon>Adinetidae</taxon>
        <taxon>Adineta</taxon>
    </lineage>
</organism>
<proteinExistence type="predicted"/>
<accession>A0A815T496</accession>
<evidence type="ECO:0000313" key="4">
    <source>
        <dbReference type="Proteomes" id="UP000663828"/>
    </source>
</evidence>
<sequence>MATFPNQWNPQYVPSMTIQLPPLIVRLPIQLIPIATPPISSYAPPSQAPTTPMPPQPSSQAPTIPVPPQPTSFPTPPVSPHQKASEHIVLCMNCGRTRVVINVNGKRSHTDHVCSDHAQVSNDLKAGTKKIKKEEI</sequence>
<keyword evidence="4" id="KW-1185">Reference proteome</keyword>
<evidence type="ECO:0000313" key="5">
    <source>
        <dbReference type="Proteomes" id="UP000663852"/>
    </source>
</evidence>
<feature type="compositionally biased region" description="Pro residues" evidence="1">
    <location>
        <begin position="64"/>
        <end position="79"/>
    </location>
</feature>
<comment type="caution">
    <text evidence="3">The sequence shown here is derived from an EMBL/GenBank/DDBJ whole genome shotgun (WGS) entry which is preliminary data.</text>
</comment>
<dbReference type="Proteomes" id="UP000663852">
    <property type="component" value="Unassembled WGS sequence"/>
</dbReference>